<sequence length="352" mass="37177">MSKMRKGFLPLLIAAVMVFAAACGSGSGESNESNGGTTSGAGGSNNANQSTNAPANESNGGQNNGGAESAAQKLSGSIEIDGSSTVYPLTEAAAEEYAAEQPDVRVTVGVSGTGGGFERFCAGEIPIADASRPIKDSEAQACSEAGIAYTELSVAYDGLSVVVSKDNDWVDYLTVEELNKIFAQGSTVKTWADVREGWPAEEIKMFSPGADSGTYDYFNEVILEKAGIRSDGQISFSEDDNTLVQGVAGNKGGIGYFGFAYYEENTDKLKVVPIDGGNGPIEPTLDTIKDGSYSPLSRPLYIYVSNKALEERPEVKDFVRFYIENIGGMAKEVGYVPLPDEKYAEEAAKIKV</sequence>
<dbReference type="PROSITE" id="PS51257">
    <property type="entry name" value="PROKAR_LIPOPROTEIN"/>
    <property type="match status" value="1"/>
</dbReference>
<dbReference type="PANTHER" id="PTHR30570">
    <property type="entry name" value="PERIPLASMIC PHOSPHATE BINDING COMPONENT OF PHOSPHATE ABC TRANSPORTER"/>
    <property type="match status" value="1"/>
</dbReference>
<dbReference type="Pfam" id="PF12849">
    <property type="entry name" value="PBP_like_2"/>
    <property type="match status" value="1"/>
</dbReference>
<evidence type="ECO:0000259" key="12">
    <source>
        <dbReference type="Pfam" id="PF12849"/>
    </source>
</evidence>
<dbReference type="Proteomes" id="UP000681526">
    <property type="component" value="Unassembled WGS sequence"/>
</dbReference>
<keyword evidence="6 10" id="KW-0592">Phosphate transport</keyword>
<evidence type="ECO:0000256" key="10">
    <source>
        <dbReference type="RuleBase" id="RU367119"/>
    </source>
</evidence>
<evidence type="ECO:0000256" key="4">
    <source>
        <dbReference type="ARBA" id="ARBA00011529"/>
    </source>
</evidence>
<reference evidence="13 14" key="1">
    <citation type="submission" date="2021-04" db="EMBL/GenBank/DDBJ databases">
        <authorList>
            <person name="Rakotoarivonina H."/>
        </authorList>
    </citation>
    <scope>NUCLEOTIDE SEQUENCE [LARGE SCALE GENOMIC DNA]</scope>
    <source>
        <strain evidence="13 14">XE</strain>
    </source>
</reference>
<keyword evidence="8 10" id="KW-0564">Palmitate</keyword>
<keyword evidence="10" id="KW-1003">Cell membrane</keyword>
<evidence type="ECO:0000256" key="2">
    <source>
        <dbReference type="ARBA" id="ARBA00004193"/>
    </source>
</evidence>
<evidence type="ECO:0000256" key="6">
    <source>
        <dbReference type="ARBA" id="ARBA00022592"/>
    </source>
</evidence>
<evidence type="ECO:0000313" key="13">
    <source>
        <dbReference type="EMBL" id="CAG5084326.1"/>
    </source>
</evidence>
<evidence type="ECO:0000256" key="7">
    <source>
        <dbReference type="ARBA" id="ARBA00022729"/>
    </source>
</evidence>
<feature type="region of interest" description="Disordered" evidence="11">
    <location>
        <begin position="26"/>
        <end position="73"/>
    </location>
</feature>
<feature type="domain" description="PBP" evidence="12">
    <location>
        <begin position="69"/>
        <end position="323"/>
    </location>
</feature>
<comment type="subunit">
    <text evidence="4 10">The complex is composed of two ATP-binding proteins (PstB), two transmembrane proteins (PstC and PstA) and a solute-binding protein (PstS).</text>
</comment>
<name>A0ABN7RVI9_THEXY</name>
<comment type="subcellular location">
    <subcellularLocation>
        <location evidence="2 10">Cell membrane</location>
        <topology evidence="2 10">Lipid-anchor</topology>
    </subcellularLocation>
</comment>
<dbReference type="PANTHER" id="PTHR30570:SF1">
    <property type="entry name" value="PHOSPHATE-BINDING PROTEIN PSTS"/>
    <property type="match status" value="1"/>
</dbReference>
<protein>
    <recommendedName>
        <fullName evidence="10">Phosphate-binding protein</fullName>
    </recommendedName>
</protein>
<dbReference type="SUPFAM" id="SSF53850">
    <property type="entry name" value="Periplasmic binding protein-like II"/>
    <property type="match status" value="1"/>
</dbReference>
<proteinExistence type="inferred from homology"/>
<dbReference type="Gene3D" id="3.40.190.10">
    <property type="entry name" value="Periplasmic binding protein-like II"/>
    <property type="match status" value="2"/>
</dbReference>
<keyword evidence="9 10" id="KW-0449">Lipoprotein</keyword>
<keyword evidence="10" id="KW-0472">Membrane</keyword>
<evidence type="ECO:0000256" key="11">
    <source>
        <dbReference type="SAM" id="MobiDB-lite"/>
    </source>
</evidence>
<dbReference type="EMBL" id="CAJRAY010000036">
    <property type="protein sequence ID" value="CAG5084326.1"/>
    <property type="molecule type" value="Genomic_DNA"/>
</dbReference>
<dbReference type="InterPro" id="IPR024370">
    <property type="entry name" value="PBP_domain"/>
</dbReference>
<dbReference type="InterPro" id="IPR050811">
    <property type="entry name" value="Phosphate_ABC_transporter"/>
</dbReference>
<keyword evidence="14" id="KW-1185">Reference proteome</keyword>
<dbReference type="InterPro" id="IPR011862">
    <property type="entry name" value="Phos-bd"/>
</dbReference>
<keyword evidence="7 10" id="KW-0732">Signal</keyword>
<feature type="compositionally biased region" description="Low complexity" evidence="11">
    <location>
        <begin position="44"/>
        <end position="53"/>
    </location>
</feature>
<feature type="signal peptide" evidence="10">
    <location>
        <begin position="1"/>
        <end position="22"/>
    </location>
</feature>
<comment type="function">
    <text evidence="10">Involved in the system for phosphate transport across the cytoplasmic membrane.</text>
</comment>
<dbReference type="NCBIfam" id="TIGR02136">
    <property type="entry name" value="ptsS_2"/>
    <property type="match status" value="1"/>
</dbReference>
<dbReference type="RefSeq" id="WP_015254246.1">
    <property type="nucleotide sequence ID" value="NZ_CAJRAY010000036.1"/>
</dbReference>
<comment type="similarity">
    <text evidence="3 10">Belongs to the PstS family.</text>
</comment>
<evidence type="ECO:0000256" key="5">
    <source>
        <dbReference type="ARBA" id="ARBA00022448"/>
    </source>
</evidence>
<evidence type="ECO:0000313" key="14">
    <source>
        <dbReference type="Proteomes" id="UP000681526"/>
    </source>
</evidence>
<organism evidence="13 14">
    <name type="scientific">Thermobacillus xylanilyticus</name>
    <dbReference type="NCBI Taxonomy" id="76633"/>
    <lineage>
        <taxon>Bacteria</taxon>
        <taxon>Bacillati</taxon>
        <taxon>Bacillota</taxon>
        <taxon>Bacilli</taxon>
        <taxon>Bacillales</taxon>
        <taxon>Paenibacillaceae</taxon>
        <taxon>Thermobacillus</taxon>
    </lineage>
</organism>
<evidence type="ECO:0000256" key="9">
    <source>
        <dbReference type="ARBA" id="ARBA00023288"/>
    </source>
</evidence>
<accession>A0ABN7RVI9</accession>
<keyword evidence="5 10" id="KW-0813">Transport</keyword>
<gene>
    <name evidence="13" type="primary">txxe 1677-pstS</name>
    <name evidence="13" type="ORF">TXXE_07700</name>
</gene>
<evidence type="ECO:0000256" key="1">
    <source>
        <dbReference type="ARBA" id="ARBA00002841"/>
    </source>
</evidence>
<feature type="compositionally biased region" description="Low complexity" evidence="11">
    <location>
        <begin position="26"/>
        <end position="36"/>
    </location>
</feature>
<evidence type="ECO:0000256" key="8">
    <source>
        <dbReference type="ARBA" id="ARBA00023139"/>
    </source>
</evidence>
<dbReference type="CDD" id="cd13654">
    <property type="entry name" value="PBP2_phosphate_like_2"/>
    <property type="match status" value="1"/>
</dbReference>
<feature type="chain" id="PRO_5044970339" description="Phosphate-binding protein" evidence="10">
    <location>
        <begin position="23"/>
        <end position="352"/>
    </location>
</feature>
<comment type="caution">
    <text evidence="13">The sequence shown here is derived from an EMBL/GenBank/DDBJ whole genome shotgun (WGS) entry which is preliminary data.</text>
</comment>
<comment type="function">
    <text evidence="1">Part of the ABC transporter complex PstSACB involved in phosphate import.</text>
</comment>
<evidence type="ECO:0000256" key="3">
    <source>
        <dbReference type="ARBA" id="ARBA00008725"/>
    </source>
</evidence>